<organism evidence="1 2">
    <name type="scientific">Vibrio bivalvicida</name>
    <dbReference type="NCBI Taxonomy" id="1276888"/>
    <lineage>
        <taxon>Bacteria</taxon>
        <taxon>Pseudomonadati</taxon>
        <taxon>Pseudomonadota</taxon>
        <taxon>Gammaproteobacteria</taxon>
        <taxon>Vibrionales</taxon>
        <taxon>Vibrionaceae</taxon>
        <taxon>Vibrio</taxon>
        <taxon>Vibrio oreintalis group</taxon>
    </lineage>
</organism>
<comment type="caution">
    <text evidence="1">The sequence shown here is derived from an EMBL/GenBank/DDBJ whole genome shotgun (WGS) entry which is preliminary data.</text>
</comment>
<evidence type="ECO:0000313" key="1">
    <source>
        <dbReference type="EMBL" id="MEZ8210655.1"/>
    </source>
</evidence>
<dbReference type="EMBL" id="JBGOOS010000032">
    <property type="protein sequence ID" value="MEZ8210655.1"/>
    <property type="molecule type" value="Genomic_DNA"/>
</dbReference>
<name>A0ABV4MM51_9VIBR</name>
<proteinExistence type="predicted"/>
<reference evidence="1 2" key="1">
    <citation type="submission" date="2024-06" db="EMBL/GenBank/DDBJ databases">
        <authorList>
            <person name="Steensen K."/>
            <person name="Seneca J."/>
            <person name="Bartlau N."/>
            <person name="Yu A.X."/>
            <person name="Polz M.F."/>
        </authorList>
    </citation>
    <scope>NUCLEOTIDE SEQUENCE [LARGE SCALE GENOMIC DNA]</scope>
    <source>
        <strain evidence="1 2">1F146</strain>
    </source>
</reference>
<evidence type="ECO:0000313" key="2">
    <source>
        <dbReference type="Proteomes" id="UP001569151"/>
    </source>
</evidence>
<accession>A0ABV4MM51</accession>
<sequence length="120" mass="13286">MPIANCIISLDQSKQLDISDEIIELWGKYSGKDTSEMTVMISHSDEQLGKAYSVICCLYLPNIWSRESVSALQVGLANALADCLAVELSDIMIMTSLIESGFVVEKGREVKWVEKQNNNA</sequence>
<keyword evidence="2" id="KW-1185">Reference proteome</keyword>
<dbReference type="Proteomes" id="UP001569151">
    <property type="component" value="Unassembled WGS sequence"/>
</dbReference>
<dbReference type="RefSeq" id="WP_371719958.1">
    <property type="nucleotide sequence ID" value="NZ_JBGOOF010000035.1"/>
</dbReference>
<protein>
    <submittedName>
        <fullName evidence="1">Uncharacterized protein</fullName>
    </submittedName>
</protein>
<gene>
    <name evidence="1" type="ORF">ACED39_17910</name>
</gene>